<dbReference type="InterPro" id="IPR002083">
    <property type="entry name" value="MATH/TRAF_dom"/>
</dbReference>
<dbReference type="InterPro" id="IPR008974">
    <property type="entry name" value="TRAF-like"/>
</dbReference>
<organism evidence="2 3">
    <name type="scientific">Larinioides sclopetarius</name>
    <dbReference type="NCBI Taxonomy" id="280406"/>
    <lineage>
        <taxon>Eukaryota</taxon>
        <taxon>Metazoa</taxon>
        <taxon>Ecdysozoa</taxon>
        <taxon>Arthropoda</taxon>
        <taxon>Chelicerata</taxon>
        <taxon>Arachnida</taxon>
        <taxon>Araneae</taxon>
        <taxon>Araneomorphae</taxon>
        <taxon>Entelegynae</taxon>
        <taxon>Araneoidea</taxon>
        <taxon>Araneidae</taxon>
        <taxon>Larinioides</taxon>
    </lineage>
</organism>
<evidence type="ECO:0000313" key="2">
    <source>
        <dbReference type="EMBL" id="CAL1264304.1"/>
    </source>
</evidence>
<comment type="caution">
    <text evidence="2">The sequence shown here is derived from an EMBL/GenBank/DDBJ whole genome shotgun (WGS) entry which is preliminary data.</text>
</comment>
<evidence type="ECO:0000259" key="1">
    <source>
        <dbReference type="PROSITE" id="PS50144"/>
    </source>
</evidence>
<proteinExistence type="predicted"/>
<keyword evidence="3" id="KW-1185">Reference proteome</keyword>
<dbReference type="AlphaFoldDB" id="A0AAV1Z056"/>
<reference evidence="2 3" key="1">
    <citation type="submission" date="2024-04" db="EMBL/GenBank/DDBJ databases">
        <authorList>
            <person name="Rising A."/>
            <person name="Reimegard J."/>
            <person name="Sonavane S."/>
            <person name="Akerstrom W."/>
            <person name="Nylinder S."/>
            <person name="Hedman E."/>
            <person name="Kallberg Y."/>
        </authorList>
    </citation>
    <scope>NUCLEOTIDE SEQUENCE [LARGE SCALE GENOMIC DNA]</scope>
</reference>
<dbReference type="Proteomes" id="UP001497382">
    <property type="component" value="Unassembled WGS sequence"/>
</dbReference>
<dbReference type="PROSITE" id="PS50144">
    <property type="entry name" value="MATH"/>
    <property type="match status" value="1"/>
</dbReference>
<sequence>MDDERVEYSFVCLIEDFSYCWHKNGEKLTSPVFYAVELEDTSWRMVLYPRGERVKTTFRFICLETRKITDQNMFP</sequence>
<gene>
    <name evidence="2" type="ORF">LARSCL_LOCUS1956</name>
</gene>
<dbReference type="EMBL" id="CAXIEN010000013">
    <property type="protein sequence ID" value="CAL1264304.1"/>
    <property type="molecule type" value="Genomic_DNA"/>
</dbReference>
<protein>
    <recommendedName>
        <fullName evidence="1">MATH domain-containing protein</fullName>
    </recommendedName>
</protein>
<evidence type="ECO:0000313" key="3">
    <source>
        <dbReference type="Proteomes" id="UP001497382"/>
    </source>
</evidence>
<dbReference type="SUPFAM" id="SSF49599">
    <property type="entry name" value="TRAF domain-like"/>
    <property type="match status" value="1"/>
</dbReference>
<name>A0AAV1Z056_9ARAC</name>
<dbReference type="Gene3D" id="2.60.210.10">
    <property type="entry name" value="Apoptosis, Tumor Necrosis Factor Receptor Associated Protein 2, Chain A"/>
    <property type="match status" value="1"/>
</dbReference>
<accession>A0AAV1Z056</accession>
<feature type="domain" description="MATH" evidence="1">
    <location>
        <begin position="7"/>
        <end position="75"/>
    </location>
</feature>